<evidence type="ECO:0000313" key="11">
    <source>
        <dbReference type="EMBL" id="GAA3838854.1"/>
    </source>
</evidence>
<keyword evidence="4 6" id="KW-0326">Glycosidase</keyword>
<dbReference type="PROSITE" id="PS00592">
    <property type="entry name" value="GH9_2"/>
    <property type="match status" value="1"/>
</dbReference>
<evidence type="ECO:0000256" key="3">
    <source>
        <dbReference type="ARBA" id="ARBA00023277"/>
    </source>
</evidence>
<evidence type="ECO:0000259" key="10">
    <source>
        <dbReference type="PROSITE" id="PS51173"/>
    </source>
</evidence>
<feature type="domain" description="CBM2" evidence="10">
    <location>
        <begin position="765"/>
        <end position="874"/>
    </location>
</feature>
<dbReference type="SMART" id="SM00637">
    <property type="entry name" value="CBD_II"/>
    <property type="match status" value="1"/>
</dbReference>
<dbReference type="EMBL" id="BAAAZR010000043">
    <property type="protein sequence ID" value="GAA3838854.1"/>
    <property type="molecule type" value="Genomic_DNA"/>
</dbReference>
<dbReference type="PROSITE" id="PS51173">
    <property type="entry name" value="CBM2"/>
    <property type="match status" value="1"/>
</dbReference>
<dbReference type="InterPro" id="IPR018221">
    <property type="entry name" value="Glyco_hydro_9_His_AS"/>
</dbReference>
<dbReference type="Pfam" id="PF00759">
    <property type="entry name" value="Glyco_hydro_9"/>
    <property type="match status" value="1"/>
</dbReference>
<feature type="active site" evidence="6">
    <location>
        <position position="685"/>
    </location>
</feature>
<dbReference type="EC" id="3.2.1.4" evidence="8"/>
<dbReference type="InterPro" id="IPR012341">
    <property type="entry name" value="6hp_glycosidase-like_sf"/>
</dbReference>
<dbReference type="Gene3D" id="2.60.40.10">
    <property type="entry name" value="Immunoglobulins"/>
    <property type="match status" value="1"/>
</dbReference>
<dbReference type="InterPro" id="IPR004197">
    <property type="entry name" value="Cellulase_Ig-like"/>
</dbReference>
<evidence type="ECO:0000313" key="12">
    <source>
        <dbReference type="Proteomes" id="UP001500888"/>
    </source>
</evidence>
<dbReference type="Pfam" id="PF00553">
    <property type="entry name" value="CBM_2"/>
    <property type="match status" value="1"/>
</dbReference>
<dbReference type="InterPro" id="IPR012291">
    <property type="entry name" value="CBM2_carb-bd_dom_sf"/>
</dbReference>
<dbReference type="Proteomes" id="UP001500888">
    <property type="component" value="Unassembled WGS sequence"/>
</dbReference>
<evidence type="ECO:0000256" key="9">
    <source>
        <dbReference type="SAM" id="MobiDB-lite"/>
    </source>
</evidence>
<dbReference type="Pfam" id="PF02018">
    <property type="entry name" value="CBM_4_9"/>
    <property type="match status" value="1"/>
</dbReference>
<dbReference type="InterPro" id="IPR003305">
    <property type="entry name" value="CenC_carb-bd"/>
</dbReference>
<keyword evidence="8" id="KW-0136">Cellulose degradation</keyword>
<evidence type="ECO:0000256" key="2">
    <source>
        <dbReference type="ARBA" id="ARBA00022801"/>
    </source>
</evidence>
<evidence type="ECO:0000256" key="5">
    <source>
        <dbReference type="ARBA" id="ARBA00023326"/>
    </source>
</evidence>
<dbReference type="Pfam" id="PF02927">
    <property type="entry name" value="CelD_N"/>
    <property type="match status" value="1"/>
</dbReference>
<dbReference type="InterPro" id="IPR008965">
    <property type="entry name" value="CBM2/CBM3_carb-bd_dom_sf"/>
</dbReference>
<keyword evidence="3 6" id="KW-0119">Carbohydrate metabolism</keyword>
<dbReference type="SUPFAM" id="SSF49785">
    <property type="entry name" value="Galactose-binding domain-like"/>
    <property type="match status" value="1"/>
</dbReference>
<keyword evidence="8" id="KW-0732">Signal</keyword>
<gene>
    <name evidence="11" type="ORF">GCM10022226_71390</name>
</gene>
<comment type="caution">
    <text evidence="11">The sequence shown here is derived from an EMBL/GenBank/DDBJ whole genome shotgun (WGS) entry which is preliminary data.</text>
</comment>
<dbReference type="InterPro" id="IPR033126">
    <property type="entry name" value="Glyco_hydro_9_Asp/Glu_AS"/>
</dbReference>
<comment type="catalytic activity">
    <reaction evidence="8">
        <text>Endohydrolysis of (1-&gt;4)-beta-D-glucosidic linkages in cellulose, lichenin and cereal beta-D-glucans.</text>
        <dbReference type="EC" id="3.2.1.4"/>
    </reaction>
</comment>
<dbReference type="InterPro" id="IPR001701">
    <property type="entry name" value="Glyco_hydro_9"/>
</dbReference>
<proteinExistence type="inferred from homology"/>
<dbReference type="InterPro" id="IPR008928">
    <property type="entry name" value="6-hairpin_glycosidase_sf"/>
</dbReference>
<dbReference type="SUPFAM" id="SSF48208">
    <property type="entry name" value="Six-hairpin glycosidases"/>
    <property type="match status" value="1"/>
</dbReference>
<evidence type="ECO:0000256" key="8">
    <source>
        <dbReference type="RuleBase" id="RU361166"/>
    </source>
</evidence>
<evidence type="ECO:0000256" key="1">
    <source>
        <dbReference type="ARBA" id="ARBA00007072"/>
    </source>
</evidence>
<protein>
    <recommendedName>
        <fullName evidence="8">Endoglucanase</fullName>
        <ecNumber evidence="8">3.2.1.4</ecNumber>
    </recommendedName>
</protein>
<keyword evidence="5 6" id="KW-0624">Polysaccharide degradation</keyword>
<dbReference type="InterPro" id="IPR001919">
    <property type="entry name" value="CBD2"/>
</dbReference>
<comment type="similarity">
    <text evidence="1 6 8">Belongs to the glycosyl hydrolase 9 (cellulase E) family.</text>
</comment>
<feature type="chain" id="PRO_5044988638" description="Endoglucanase" evidence="8">
    <location>
        <begin position="33"/>
        <end position="874"/>
    </location>
</feature>
<feature type="signal peptide" evidence="8">
    <location>
        <begin position="1"/>
        <end position="32"/>
    </location>
</feature>
<dbReference type="InterPro" id="IPR014756">
    <property type="entry name" value="Ig_E-set"/>
</dbReference>
<dbReference type="PROSITE" id="PS00698">
    <property type="entry name" value="GH9_3"/>
    <property type="match status" value="1"/>
</dbReference>
<evidence type="ECO:0000256" key="6">
    <source>
        <dbReference type="PROSITE-ProRule" id="PRU10059"/>
    </source>
</evidence>
<dbReference type="InterPro" id="IPR008979">
    <property type="entry name" value="Galactose-bd-like_sf"/>
</dbReference>
<dbReference type="Gene3D" id="1.50.10.10">
    <property type="match status" value="1"/>
</dbReference>
<dbReference type="PROSITE" id="PS51318">
    <property type="entry name" value="TAT"/>
    <property type="match status" value="1"/>
</dbReference>
<evidence type="ECO:0000256" key="4">
    <source>
        <dbReference type="ARBA" id="ARBA00023295"/>
    </source>
</evidence>
<dbReference type="Gene3D" id="2.60.120.260">
    <property type="entry name" value="Galactose-binding domain-like"/>
    <property type="match status" value="1"/>
</dbReference>
<dbReference type="SUPFAM" id="SSF49384">
    <property type="entry name" value="Carbohydrate-binding domain"/>
    <property type="match status" value="1"/>
</dbReference>
<accession>A0ABP7JA06</accession>
<sequence length="874" mass="93087">MIRPSRRWTGSLAVTAAATLAASALYAPTARASGTDATSTDAGRSIAAEEGPEQIVNGTFDTGSDPWWHTANIAFDISGGRLCADIPGGTVNPWDVIIGQDNIPLVKDETYAFGMYGSSDPAKVGRAMVQLPVDPYTAYLTANPQLGPDGATYAYTFTSPVDLPNAQVVFQLGGSATPWRFCLDDVSLKGGADPEVYEPDTGPRVRVNQVAYLPKGPKNATVVTDATTALPWQLKNAGGDVVASGNSTPRGVDESSGQNVHSIDFGSYTTAGTGYTLTADGETSRPFDIGGGAYAALRTDSLKFYYPQRSGIAILDNLRPGYGRPAGHVGVPPNQGDTNVPCQPGVCDYTLDVAGGWYDAGDHGKYVVNGGISVAQLMSEFERTKNAATAKPHTDGTLEVPESGNGVPDILDEARWEQEFLLKMQVPDGKPFAGMAHHKIHDQNWTGLPLLPHLDAQKRELHPVSTAATLNLAATAAQAARLYAPYDAAFAARNLTAARKAWAAAKANPDKLASPADGTGGGAYDDADVRDEFYWAAAELYITTGEQEFKDYVLASPMHTSDIWGPRGFDWGHVAQLGRIDLATVPNALPGRDQVRQSVVEGAEKYLATLTAHPYGMPYNPPTYDWGSNNLVLNNMVVMAAAYDITGTRKYRDGVLQGIDYILGRNALNHSYVTGYGEVASHNQHSRWYSHQLDPSLPNPPKGTLAGGPNSSIQDPAAQEKLQGCKPQFCYIDDINSWSTNELTINWNSPLAWISAFVADQGDGTVKAPGKCRVTYSTHAQWREGFTTQVTVKNTGSATIDGWTLKWAFLGGQQAGQSWNANLSQSGATVTAKNLGWNAKLKPGQSVTFGFNGKAAPGANPTPDLFTLNGAACA</sequence>
<organism evidence="11 12">
    <name type="scientific">Sphaerisporangium flaviroseum</name>
    <dbReference type="NCBI Taxonomy" id="509199"/>
    <lineage>
        <taxon>Bacteria</taxon>
        <taxon>Bacillati</taxon>
        <taxon>Actinomycetota</taxon>
        <taxon>Actinomycetes</taxon>
        <taxon>Streptosporangiales</taxon>
        <taxon>Streptosporangiaceae</taxon>
        <taxon>Sphaerisporangium</taxon>
    </lineage>
</organism>
<keyword evidence="12" id="KW-1185">Reference proteome</keyword>
<keyword evidence="2 6" id="KW-0378">Hydrolase</keyword>
<dbReference type="CDD" id="cd02850">
    <property type="entry name" value="E_set_Cellulase_N"/>
    <property type="match status" value="1"/>
</dbReference>
<evidence type="ECO:0000256" key="7">
    <source>
        <dbReference type="PROSITE-ProRule" id="PRU10060"/>
    </source>
</evidence>
<dbReference type="SUPFAM" id="SSF81296">
    <property type="entry name" value="E set domains"/>
    <property type="match status" value="1"/>
</dbReference>
<reference evidence="12" key="1">
    <citation type="journal article" date="2019" name="Int. J. Syst. Evol. Microbiol.">
        <title>The Global Catalogue of Microorganisms (GCM) 10K type strain sequencing project: providing services to taxonomists for standard genome sequencing and annotation.</title>
        <authorList>
            <consortium name="The Broad Institute Genomics Platform"/>
            <consortium name="The Broad Institute Genome Sequencing Center for Infectious Disease"/>
            <person name="Wu L."/>
            <person name="Ma J."/>
        </authorList>
    </citation>
    <scope>NUCLEOTIDE SEQUENCE [LARGE SCALE GENOMIC DNA]</scope>
    <source>
        <strain evidence="12">JCM 16908</strain>
    </source>
</reference>
<feature type="active site" evidence="7">
    <location>
        <position position="733"/>
    </location>
</feature>
<feature type="active site" evidence="7">
    <location>
        <position position="742"/>
    </location>
</feature>
<dbReference type="PANTHER" id="PTHR22298">
    <property type="entry name" value="ENDO-1,4-BETA-GLUCANASE"/>
    <property type="match status" value="1"/>
</dbReference>
<dbReference type="InterPro" id="IPR013783">
    <property type="entry name" value="Ig-like_fold"/>
</dbReference>
<dbReference type="Gene3D" id="2.60.40.290">
    <property type="match status" value="1"/>
</dbReference>
<name>A0ABP7JA06_9ACTN</name>
<dbReference type="RefSeq" id="WP_344950956.1">
    <property type="nucleotide sequence ID" value="NZ_BAAAZR010000043.1"/>
</dbReference>
<feature type="region of interest" description="Disordered" evidence="9">
    <location>
        <begin position="690"/>
        <end position="715"/>
    </location>
</feature>
<dbReference type="InterPro" id="IPR006311">
    <property type="entry name" value="TAT_signal"/>
</dbReference>